<dbReference type="Gene3D" id="1.10.1200.10">
    <property type="entry name" value="ACP-like"/>
    <property type="match status" value="2"/>
</dbReference>
<dbReference type="Gene3D" id="3.30.559.10">
    <property type="entry name" value="Chloramphenicol acetyltransferase-like domain"/>
    <property type="match status" value="2"/>
</dbReference>
<dbReference type="InterPro" id="IPR025110">
    <property type="entry name" value="AMP-bd_C"/>
</dbReference>
<dbReference type="PROSITE" id="PS50075">
    <property type="entry name" value="CARRIER"/>
    <property type="match status" value="2"/>
</dbReference>
<dbReference type="SUPFAM" id="SSF47336">
    <property type="entry name" value="ACP-like"/>
    <property type="match status" value="2"/>
</dbReference>
<name>A0ABU4B6C6_9NOCA</name>
<dbReference type="Gene3D" id="2.30.38.10">
    <property type="entry name" value="Luciferase, Domain 3"/>
    <property type="match status" value="1"/>
</dbReference>
<dbReference type="Pfam" id="PF00668">
    <property type="entry name" value="Condensation"/>
    <property type="match status" value="2"/>
</dbReference>
<dbReference type="SUPFAM" id="SSF56801">
    <property type="entry name" value="Acetyl-CoA synthetase-like"/>
    <property type="match status" value="2"/>
</dbReference>
<dbReference type="InterPro" id="IPR023213">
    <property type="entry name" value="CAT-like_dom_sf"/>
</dbReference>
<feature type="non-terminal residue" evidence="5">
    <location>
        <position position="1685"/>
    </location>
</feature>
<dbReference type="PROSITE" id="PS00455">
    <property type="entry name" value="AMP_BINDING"/>
    <property type="match status" value="1"/>
</dbReference>
<dbReference type="InterPro" id="IPR006162">
    <property type="entry name" value="Ppantetheine_attach_site"/>
</dbReference>
<comment type="cofactor">
    <cofactor evidence="1">
        <name>pantetheine 4'-phosphate</name>
        <dbReference type="ChEBI" id="CHEBI:47942"/>
    </cofactor>
</comment>
<dbReference type="Pfam" id="PF00501">
    <property type="entry name" value="AMP-binding"/>
    <property type="match status" value="1"/>
</dbReference>
<evidence type="ECO:0000256" key="3">
    <source>
        <dbReference type="ARBA" id="ARBA00022553"/>
    </source>
</evidence>
<dbReference type="CDD" id="cd17646">
    <property type="entry name" value="A_NRPS_AB3403-like"/>
    <property type="match status" value="1"/>
</dbReference>
<feature type="domain" description="Carrier" evidence="4">
    <location>
        <begin position="40"/>
        <end position="115"/>
    </location>
</feature>
<dbReference type="SMART" id="SM00823">
    <property type="entry name" value="PKS_PP"/>
    <property type="match status" value="2"/>
</dbReference>
<accession>A0ABU4B6C6</accession>
<evidence type="ECO:0000313" key="5">
    <source>
        <dbReference type="EMBL" id="MDV6234005.1"/>
    </source>
</evidence>
<dbReference type="CDD" id="cd19540">
    <property type="entry name" value="LCL_NRPS-like"/>
    <property type="match status" value="2"/>
</dbReference>
<dbReference type="InterPro" id="IPR045851">
    <property type="entry name" value="AMP-bd_C_sf"/>
</dbReference>
<dbReference type="Pfam" id="PF00550">
    <property type="entry name" value="PP-binding"/>
    <property type="match status" value="2"/>
</dbReference>
<dbReference type="PANTHER" id="PTHR45527">
    <property type="entry name" value="NONRIBOSOMAL PEPTIDE SYNTHETASE"/>
    <property type="match status" value="1"/>
</dbReference>
<dbReference type="NCBIfam" id="TIGR01733">
    <property type="entry name" value="AA-adenyl-dom"/>
    <property type="match status" value="1"/>
</dbReference>
<evidence type="ECO:0000256" key="1">
    <source>
        <dbReference type="ARBA" id="ARBA00001957"/>
    </source>
</evidence>
<feature type="non-terminal residue" evidence="5">
    <location>
        <position position="1"/>
    </location>
</feature>
<dbReference type="Pfam" id="PF13193">
    <property type="entry name" value="AMP-binding_C"/>
    <property type="match status" value="1"/>
</dbReference>
<dbReference type="InterPro" id="IPR009081">
    <property type="entry name" value="PP-bd_ACP"/>
</dbReference>
<protein>
    <submittedName>
        <fullName evidence="5">Amino acid adenylation domain-containing protein</fullName>
    </submittedName>
</protein>
<comment type="caution">
    <text evidence="5">The sequence shown here is derived from an EMBL/GenBank/DDBJ whole genome shotgun (WGS) entry which is preliminary data.</text>
</comment>
<dbReference type="Gene3D" id="3.30.300.30">
    <property type="match status" value="2"/>
</dbReference>
<dbReference type="InterPro" id="IPR000873">
    <property type="entry name" value="AMP-dep_synth/lig_dom"/>
</dbReference>
<dbReference type="Gene3D" id="3.30.559.30">
    <property type="entry name" value="Nonribosomal peptide synthetase, condensation domain"/>
    <property type="match status" value="2"/>
</dbReference>
<feature type="domain" description="Carrier" evidence="4">
    <location>
        <begin position="1117"/>
        <end position="1192"/>
    </location>
</feature>
<dbReference type="EMBL" id="JAWLKE010000019">
    <property type="protein sequence ID" value="MDV6234005.1"/>
    <property type="molecule type" value="Genomic_DNA"/>
</dbReference>
<dbReference type="InterPro" id="IPR036736">
    <property type="entry name" value="ACP-like_sf"/>
</dbReference>
<dbReference type="RefSeq" id="WP_317549898.1">
    <property type="nucleotide sequence ID" value="NZ_JAWLKE010000019.1"/>
</dbReference>
<evidence type="ECO:0000313" key="6">
    <source>
        <dbReference type="Proteomes" id="UP001185899"/>
    </source>
</evidence>
<dbReference type="Gene3D" id="3.40.50.980">
    <property type="match status" value="2"/>
</dbReference>
<evidence type="ECO:0000259" key="4">
    <source>
        <dbReference type="PROSITE" id="PS50075"/>
    </source>
</evidence>
<dbReference type="InterPro" id="IPR020806">
    <property type="entry name" value="PKS_PP-bd"/>
</dbReference>
<keyword evidence="6" id="KW-1185">Reference proteome</keyword>
<dbReference type="PROSITE" id="PS00012">
    <property type="entry name" value="PHOSPHOPANTETHEINE"/>
    <property type="match status" value="2"/>
</dbReference>
<proteinExistence type="predicted"/>
<evidence type="ECO:0000256" key="2">
    <source>
        <dbReference type="ARBA" id="ARBA00022450"/>
    </source>
</evidence>
<reference evidence="5 6" key="1">
    <citation type="submission" date="2023-10" db="EMBL/GenBank/DDBJ databases">
        <title>Development of a sustainable strategy for remediation of hydrocarbon-contaminated territories based on the waste exchange concept.</title>
        <authorList>
            <person name="Krivoruchko A."/>
        </authorList>
    </citation>
    <scope>NUCLEOTIDE SEQUENCE [LARGE SCALE GENOMIC DNA]</scope>
    <source>
        <strain evidence="5 6">IEGM 1322</strain>
    </source>
</reference>
<dbReference type="Proteomes" id="UP001185899">
    <property type="component" value="Unassembled WGS sequence"/>
</dbReference>
<dbReference type="InterPro" id="IPR020845">
    <property type="entry name" value="AMP-binding_CS"/>
</dbReference>
<dbReference type="InterPro" id="IPR001242">
    <property type="entry name" value="Condensation_dom"/>
</dbReference>
<organism evidence="5 6">
    <name type="scientific">Rhodococcus cercidiphylli</name>
    <dbReference type="NCBI Taxonomy" id="489916"/>
    <lineage>
        <taxon>Bacteria</taxon>
        <taxon>Bacillati</taxon>
        <taxon>Actinomycetota</taxon>
        <taxon>Actinomycetes</taxon>
        <taxon>Mycobacteriales</taxon>
        <taxon>Nocardiaceae</taxon>
        <taxon>Rhodococcus</taxon>
    </lineage>
</organism>
<dbReference type="InterPro" id="IPR010071">
    <property type="entry name" value="AA_adenyl_dom"/>
</dbReference>
<keyword evidence="3" id="KW-0597">Phosphoprotein</keyword>
<keyword evidence="2" id="KW-0596">Phosphopantetheine</keyword>
<dbReference type="SUPFAM" id="SSF52777">
    <property type="entry name" value="CoA-dependent acyltransferases"/>
    <property type="match status" value="4"/>
</dbReference>
<sequence length="1685" mass="181608">AHMVPSAFVMLESIPLTPAGKLDRTALPEPELGSQGAFEAAETEYEAAVASVFCDVLEVDRVGVTDSFFDLGGNSLVATRLIARVNSALGTDLKVLDLFEASTVRTLAERAEAKGASLHRRPALVPVDRPDSIPLSLAQQRMWFINQFDVSSPAYNIPLTVRLTGRLDVSAMAAAVGDVLSRHESLRTVFPTVGDLPNQVIAPVEDVTGSKLPLDVVDVDAGSVDELVRAAATTGFDVTVDLPFRAVLYRTGPESFVLSIVVHHIAADGASMAPLARDVMVAYGARSAGSVPAWEPLTVQYADFALWQHAVLGDESDSTSVASRQIEFWQTALADLPDVLPMPLDRPRPTRQSMRGSVTPFTIPADVAARLSSVAAEHDSTLFMVVHSALALLLARLSGTQDIAVGTPIAGRGDAALDDLVGMFVGTLVLRTQVEPRATFAELLADTRRSDLAAFDNTDIPFERLVDVLDPVRSTDHSPLFQVLLEFQNNAAVTLELPDLTVDFEEISTDTAKFDLQLRVDQEPVDPSGALSASFTYATDLFDPETIDRFVDRFLRIVSTIGASTDVRTGDIDILSAAERELVLFEWNDTARLIEPPVHQHIPAGDVDMTLSSLFDRQVQRSPYSTALVFEDEHITYLELDERANQLARHLISLGVTTESHVGLAIRRSIDLLVGMYAIVKAGGAYVPIDPDHPVERSSYVLSSAQPVCILTTSRDWINIPVATPVLAVDLLDVSDRDHTSVTDSDRLGRLHGSNTAYVIYTSGSTGRPKGVAVTHSAIVNRLLWMQHEYHLEPADTVLQKTPATFDVSVWEFFWPLQVGAKLVVAEPDGHRDPVYLSRIIADEHITTAHFVPSMLAVFAAGGRAAECVSLRLVFCSGEALPPATAAQFAQFSNAELHNLYGPTEAAVDVSYYHVTGRDAVSIPIGAPVWNTRLYVLDASLRPAPIGAPGELYLAGVQLARGYVGRGDLTADRFVADPFGEPGERLYRTGDLVRWRADGELEYIGRTDFQVKLRGLRIELPEIESVLLRSESVAQAVALVHKDPNTGETLVAYVVGAPGSAVDPAQLTAEAARRLPGYMVPSHVVVLDSLPVNASGKLDRKALPAPEFTVAASEFFGPENPVEEIVAGVFGDLLGIAQVSVTSSFFEIGGNSLIAMRLVARVNAALGTDIGIRDLFDAPTVRALSAGIDIGEHDAAAAPRLVPQERPDVVPLSLAQQRMWFINQYDTESAAYNVAFAMRLSGVLDVDAMHSAIGDVLSRHESLRTMFPLTDDVPAQSILDVASALPDLTPIHANDERHVLELIADVAGSGFDVVADVPLRVRLVRVRENEHVLVMVVHHISSDGFSSAPLARDLMVSYSARAAGHAPSQEPLPVQYADYALWQRRFLGAESDPESMMAKQLAYWVDTLSGSPEVLALPTDRPRPAVASLRGDSVSFEIDAAIHARLAAVAAEHNSSAFMIVHAALAVLLARLSGTEDISVGTPISGRGDAALDELVGMFVNTLVLRTQVPGSTRFEDLLSEVRSVDLAAFTHSDVPFERVVDAVDPARSTAHAPLFQVMLEFQQTDRPTVTLPGLSIESIELPNDISNFDLQLTVSEEFDSSGAPVGMEAGFRYATELFDADTVRVLADRLVRILDAVTATPSIRVGDIEILSANEYDSLAPVRGPRSVVGVVLPELLAGAVGVA</sequence>
<gene>
    <name evidence="5" type="ORF">R3P95_25935</name>
</gene>
<dbReference type="PANTHER" id="PTHR45527:SF1">
    <property type="entry name" value="FATTY ACID SYNTHASE"/>
    <property type="match status" value="1"/>
</dbReference>